<dbReference type="SUPFAM" id="SSF53850">
    <property type="entry name" value="Periplasmic binding protein-like II"/>
    <property type="match status" value="1"/>
</dbReference>
<comment type="caution">
    <text evidence="2">The sequence shown here is derived from an EMBL/GenBank/DDBJ whole genome shotgun (WGS) entry which is preliminary data.</text>
</comment>
<keyword evidence="1" id="KW-0732">Signal</keyword>
<accession>A0A256G9H3</accession>
<sequence length="172" mass="19205">MAPFDVVHVDDTDAFLMNSQGLIETVSDADIPNVADVHEILRAHYFIPWQYSAWVIGYNPDKVAEPPQSFADLWNPKYAGMIGLTDGHWYHHMEMAALVQGGDLTDIAGMKSALLDLKKATNPRLYPGHLQQAQALKSDEVVIATNYKSRVVQFGTDGINLPRLFRPKEQSP</sequence>
<dbReference type="EMBL" id="NNRL01000055">
    <property type="protein sequence ID" value="OYR23734.1"/>
    <property type="molecule type" value="Genomic_DNA"/>
</dbReference>
<gene>
    <name evidence="2" type="ORF">CEV33_4684</name>
</gene>
<evidence type="ECO:0000313" key="3">
    <source>
        <dbReference type="Proteomes" id="UP000216478"/>
    </source>
</evidence>
<dbReference type="PANTHER" id="PTHR30222">
    <property type="entry name" value="SPERMIDINE/PUTRESCINE-BINDING PERIPLASMIC PROTEIN"/>
    <property type="match status" value="1"/>
</dbReference>
<dbReference type="Pfam" id="PF13343">
    <property type="entry name" value="SBP_bac_6"/>
    <property type="match status" value="1"/>
</dbReference>
<dbReference type="Gene3D" id="3.40.190.10">
    <property type="entry name" value="Periplasmic binding protein-like II"/>
    <property type="match status" value="2"/>
</dbReference>
<protein>
    <submittedName>
        <fullName evidence="2">Bacterial extracellular solute-binding family protein</fullName>
    </submittedName>
</protein>
<feature type="non-terminal residue" evidence="2">
    <location>
        <position position="172"/>
    </location>
</feature>
<organism evidence="2 3">
    <name type="scientific">Brucella grignonensis</name>
    <dbReference type="NCBI Taxonomy" id="94627"/>
    <lineage>
        <taxon>Bacteria</taxon>
        <taxon>Pseudomonadati</taxon>
        <taxon>Pseudomonadota</taxon>
        <taxon>Alphaproteobacteria</taxon>
        <taxon>Hyphomicrobiales</taxon>
        <taxon>Brucellaceae</taxon>
        <taxon>Brucella/Ochrobactrum group</taxon>
        <taxon>Brucella</taxon>
    </lineage>
</organism>
<dbReference type="Proteomes" id="UP000216478">
    <property type="component" value="Unassembled WGS sequence"/>
</dbReference>
<proteinExistence type="predicted"/>
<dbReference type="PANTHER" id="PTHR30222:SF17">
    <property type="entry name" value="SPERMIDINE_PUTRESCINE-BINDING PERIPLASMIC PROTEIN"/>
    <property type="match status" value="1"/>
</dbReference>
<keyword evidence="3" id="KW-1185">Reference proteome</keyword>
<evidence type="ECO:0000256" key="1">
    <source>
        <dbReference type="ARBA" id="ARBA00022729"/>
    </source>
</evidence>
<reference evidence="2 3" key="1">
    <citation type="submission" date="2017-07" db="EMBL/GenBank/DDBJ databases">
        <title>Phylogenetic study on the rhizospheric bacterium Ochrobactrum sp. A44.</title>
        <authorList>
            <person name="Krzyzanowska D.M."/>
            <person name="Ossowicki A."/>
            <person name="Rajewska M."/>
            <person name="Maciag T."/>
            <person name="Kaczynski Z."/>
            <person name="Czerwicka M."/>
            <person name="Jafra S."/>
        </authorList>
    </citation>
    <scope>NUCLEOTIDE SEQUENCE [LARGE SCALE GENOMIC DNA]</scope>
    <source>
        <strain evidence="2 3">OgA9a</strain>
    </source>
</reference>
<evidence type="ECO:0000313" key="2">
    <source>
        <dbReference type="EMBL" id="OYR23734.1"/>
    </source>
</evidence>
<name>A0A256G9H3_9HYPH</name>
<dbReference type="AlphaFoldDB" id="A0A256G9H3"/>